<dbReference type="Proteomes" id="UP000228934">
    <property type="component" value="Unassembled WGS sequence"/>
</dbReference>
<name>A0A2G9QHI1_AQUCT</name>
<gene>
    <name evidence="2" type="ORF">AB205_0128180</name>
</gene>
<proteinExistence type="predicted"/>
<dbReference type="Pfam" id="PF24536">
    <property type="entry name" value="NXPE4_C"/>
    <property type="match status" value="1"/>
</dbReference>
<dbReference type="PANTHER" id="PTHR16165">
    <property type="entry name" value="NXPE FAMILY MEMBER"/>
    <property type="match status" value="1"/>
</dbReference>
<feature type="domain" description="NXPE C-terminal" evidence="1">
    <location>
        <begin position="51"/>
        <end position="272"/>
    </location>
</feature>
<evidence type="ECO:0000313" key="3">
    <source>
        <dbReference type="Proteomes" id="UP000228934"/>
    </source>
</evidence>
<feature type="non-terminal residue" evidence="2">
    <location>
        <position position="1"/>
    </location>
</feature>
<keyword evidence="3" id="KW-1185">Reference proteome</keyword>
<reference evidence="3" key="1">
    <citation type="journal article" date="2017" name="Nat. Commun.">
        <title>The North American bullfrog draft genome provides insight into hormonal regulation of long noncoding RNA.</title>
        <authorList>
            <person name="Hammond S.A."/>
            <person name="Warren R.L."/>
            <person name="Vandervalk B.P."/>
            <person name="Kucuk E."/>
            <person name="Khan H."/>
            <person name="Gibb E.A."/>
            <person name="Pandoh P."/>
            <person name="Kirk H."/>
            <person name="Zhao Y."/>
            <person name="Jones M."/>
            <person name="Mungall A.J."/>
            <person name="Coope R."/>
            <person name="Pleasance S."/>
            <person name="Moore R.A."/>
            <person name="Holt R.A."/>
            <person name="Round J.M."/>
            <person name="Ohora S."/>
            <person name="Walle B.V."/>
            <person name="Veldhoen N."/>
            <person name="Helbing C.C."/>
            <person name="Birol I."/>
        </authorList>
    </citation>
    <scope>NUCLEOTIDE SEQUENCE [LARGE SCALE GENOMIC DNA]</scope>
</reference>
<dbReference type="EMBL" id="KZ000811">
    <property type="protein sequence ID" value="PIO15082.1"/>
    <property type="molecule type" value="Genomic_DNA"/>
</dbReference>
<organism evidence="2 3">
    <name type="scientific">Aquarana catesbeiana</name>
    <name type="common">American bullfrog</name>
    <name type="synonym">Rana catesbeiana</name>
    <dbReference type="NCBI Taxonomy" id="8400"/>
    <lineage>
        <taxon>Eukaryota</taxon>
        <taxon>Metazoa</taxon>
        <taxon>Chordata</taxon>
        <taxon>Craniata</taxon>
        <taxon>Vertebrata</taxon>
        <taxon>Euteleostomi</taxon>
        <taxon>Amphibia</taxon>
        <taxon>Batrachia</taxon>
        <taxon>Anura</taxon>
        <taxon>Neobatrachia</taxon>
        <taxon>Ranoidea</taxon>
        <taxon>Ranidae</taxon>
        <taxon>Aquarana</taxon>
    </lineage>
</organism>
<accession>A0A2G9QHI1</accession>
<sequence length="274" mass="30958">IFDSSVSNKVISSTLLGLVVQPQEGTSEVKNICKPGLSNPEPAGYYYQDKWNSLVCRNQNFPTPANVTSCLKGKVVYMFGDSTLRQWWKYLVDFVPSLQTVDLHVSYDPGPLLATDTEHGFLLQWRAHQRPLTMKRTRLQELKYIANELDGIGGGDDGLVIVINCLAHFIFFPVDVYLRRMIIIRDAVARLLERSPMTKVIIKSGNTGFLSIHGSDWLSLQLDTVMRAVFSGLPVTILDAWQMTSCHYLPIDLHPKKIIIENMVELMLSFICPK</sequence>
<protein>
    <recommendedName>
        <fullName evidence="1">NXPE C-terminal domain-containing protein</fullName>
    </recommendedName>
</protein>
<dbReference type="OrthoDB" id="5950832at2759"/>
<evidence type="ECO:0000313" key="2">
    <source>
        <dbReference type="EMBL" id="PIO15082.1"/>
    </source>
</evidence>
<dbReference type="InterPro" id="IPR057106">
    <property type="entry name" value="NXPE4_C"/>
</dbReference>
<dbReference type="AlphaFoldDB" id="A0A2G9QHI1"/>
<dbReference type="PANTHER" id="PTHR16165:SF23">
    <property type="entry name" value="NEUREXOPHILIN AND PC-ESTERASE DOMAIN FAMILY, MEMBER 5"/>
    <property type="match status" value="1"/>
</dbReference>
<evidence type="ECO:0000259" key="1">
    <source>
        <dbReference type="Pfam" id="PF24536"/>
    </source>
</evidence>